<protein>
    <recommendedName>
        <fullName evidence="3 9">Autophagy-related protein 11</fullName>
    </recommendedName>
</protein>
<evidence type="ECO:0000256" key="8">
    <source>
        <dbReference type="ARBA" id="ARBA00023054"/>
    </source>
</evidence>
<evidence type="ECO:0000256" key="3">
    <source>
        <dbReference type="ARBA" id="ARBA00013804"/>
    </source>
</evidence>
<dbReference type="GO" id="GO:0000422">
    <property type="term" value="P:autophagy of mitochondrion"/>
    <property type="evidence" value="ECO:0007669"/>
    <property type="project" value="TreeGrafter"/>
</dbReference>
<dbReference type="GO" id="GO:0005774">
    <property type="term" value="C:vacuolar membrane"/>
    <property type="evidence" value="ECO:0007669"/>
    <property type="project" value="UniProtKB-SubCell"/>
</dbReference>
<dbReference type="PANTHER" id="PTHR13222">
    <property type="entry name" value="RB1-INDUCIBLE COILED-COIL"/>
    <property type="match status" value="1"/>
</dbReference>
<reference evidence="14" key="2">
    <citation type="submission" date="2020-01" db="EMBL/GenBank/DDBJ databases">
        <title>Population-level Yeast Reference Genomes.</title>
        <authorList>
            <person name="Yue J.-X."/>
        </authorList>
    </citation>
    <scope>NUCLEOTIDE SEQUENCE</scope>
    <source>
        <strain evidence="14">CBS432</strain>
    </source>
</reference>
<dbReference type="PANTHER" id="PTHR13222:SF1">
    <property type="entry name" value="RB1-INDUCIBLE COILED-COIL PROTEIN 1"/>
    <property type="match status" value="1"/>
</dbReference>
<feature type="region of interest" description="Disordered" evidence="11">
    <location>
        <begin position="848"/>
        <end position="869"/>
    </location>
</feature>
<dbReference type="KEGG" id="spao:SPAR_P03090"/>
<dbReference type="GO" id="GO:0034517">
    <property type="term" value="P:ribophagy"/>
    <property type="evidence" value="ECO:0007669"/>
    <property type="project" value="TreeGrafter"/>
</dbReference>
<sequence>MAGADEHSTAPKQQETTPLQTTVTIINAISGECITTNVDFFVSLDKFKQFIARKWKIPPDQLLILLPYGNKLKPSTFKELLINRSFTLNEFYIYDRRLFSLVNKPTPTDLSRPKESNLIYSPNSKDLTETLEYLIKNSHISLYQGSDNIMIKPMPSPLEDADVDLPRLSYHTVTSLLTTNLGWLSALEIDVHYFKSLIPDIIAQIMRIFDSLTVCSQYLKLYCFDVESLYNSNVQFLNQLVDNGMTSKWEKCFNDTLSKLTALEGDSLQKFINIESLLENEKSVKILNHSINGKLNKIKREIDENSNFRDTITLSIDQLRQIFTPNESKYELEDKMAESFEVLVSEMRSRSRNVLDKEPEEFNSQEFLKSMNEMLEKDKKDSVKTLFTISQALYSQTGELIDLKKNLQKHAVVILGNIAFTQMEILGIKRLLLNDCNKDLELYKKYEVEFAQVEDLPLIYGLYLIEKYRRLSWFQQIMSFISNFDQDFELFKQNELRTRNKWVKNFGSIATVFCEDLLSSSDFKRLNEYHSHSSLINENDEDGNENSVTNYHQDLVKVSQAIENYMAQIKETNVSEAIIDLLSKTLFETKRFHIIYSNFKTNNNKSSNGDSISSEESIVLKSDDVVKGYKTRIKKLESLLHELQYSDIGHWPQGILNTQLKPFRGSVPSLNKKKFLGASVLLEPSNNSELNNGSIVQANNHQVQELESNVDDLLHQIQLLKEENNQKSREISEMGKKISDSEVEKTAYRETLTNLNQELARLTNEEQSHRTEIFALNASFKKQLNDIICQDNEKIEKLTSDYDDVNKSRERLQADLDESNKKHEQEVNLLKADIERLDRQLVALEKSDAETKSSSMEKSEKFETIPPTEDPNRKNLVSVYTQALQDKMFDIISTNIFILENIGLLLTFDNNNNIQIRRVKGLKKGTAQSNILDESIQMQDIYDSSIIKSPVFQRLKDEYDLIKSFASGVDKDTQQSIFVENITQLYDNKLYEVAVIRRFKDIETLAKKLTKESKVKRTLLERFQREKVTLKNFQIGDLALFLPTRENVNSVGSMSSSTSSLSSSFSSVDLSTPPPLDAMSIQSSPSVIHSNVINQASTSGRDKNKLMRPWAAFTAFEESTRYFLKDEKGLTKGKEWFVGRIVTLEHFEADSPSNNPFRLPKGSVWFQVTAVVVSYQGI</sequence>
<evidence type="ECO:0000256" key="5">
    <source>
        <dbReference type="ARBA" id="ARBA00022554"/>
    </source>
</evidence>
<keyword evidence="4 9" id="KW-0813">Transport</keyword>
<feature type="coiled-coil region" evidence="10">
    <location>
        <begin position="696"/>
        <end position="847"/>
    </location>
</feature>
<evidence type="ECO:0000256" key="11">
    <source>
        <dbReference type="SAM" id="MobiDB-lite"/>
    </source>
</evidence>
<evidence type="ECO:0000256" key="1">
    <source>
        <dbReference type="ARBA" id="ARBA00004148"/>
    </source>
</evidence>
<dbReference type="GO" id="GO:0000045">
    <property type="term" value="P:autophagosome assembly"/>
    <property type="evidence" value="ECO:0007669"/>
    <property type="project" value="UniProtKB-UniRule"/>
</dbReference>
<dbReference type="InterPro" id="IPR040040">
    <property type="entry name" value="ATG11"/>
</dbReference>
<keyword evidence="7 9" id="KW-0072">Autophagy</keyword>
<proteinExistence type="inferred from homology"/>
<dbReference type="InterPro" id="IPR045326">
    <property type="entry name" value="ATG17-like_dom"/>
</dbReference>
<comment type="subcellular location">
    <subcellularLocation>
        <location evidence="9">Preautophagosomal structure membrane</location>
        <topology evidence="9">Peripheral membrane protein</topology>
    </subcellularLocation>
    <subcellularLocation>
        <location evidence="1 9">Vacuole membrane</location>
        <topology evidence="1 9">Peripheral membrane protein</topology>
    </subcellularLocation>
    <text evidence="9">During pexophagy, accumulates in the vacuolar membrane region, where the peroxisomes contact the vacuole.</text>
</comment>
<dbReference type="Pfam" id="PF10377">
    <property type="entry name" value="ATG11"/>
    <property type="match status" value="1"/>
</dbReference>
<evidence type="ECO:0000259" key="12">
    <source>
        <dbReference type="Pfam" id="PF04108"/>
    </source>
</evidence>
<dbReference type="AlphaFoldDB" id="A0A8B8V1F9"/>
<comment type="function">
    <text evidence="9">Involved in cytoplasm to vacuole transport (Cvt), pexophagy, mitophagy and nucleophagy. Recruits mitochondria for their selective degradation via autophagy (mitophagy) during starvation. Works as scaffold proteins that recruit ATG proteins to the pre-autophagosome (PAS), the site of vesicle/autophagosome formation. Required for the Cvt vesicles completion.</text>
</comment>
<evidence type="ECO:0000256" key="9">
    <source>
        <dbReference type="RuleBase" id="RU367075"/>
    </source>
</evidence>
<dbReference type="GO" id="GO:0060090">
    <property type="term" value="F:molecular adaptor activity"/>
    <property type="evidence" value="ECO:0007669"/>
    <property type="project" value="TreeGrafter"/>
</dbReference>
<keyword evidence="6 9" id="KW-0653">Protein transport</keyword>
<dbReference type="GO" id="GO:0034727">
    <property type="term" value="P:piecemeal microautophagy of the nucleus"/>
    <property type="evidence" value="ECO:0007669"/>
    <property type="project" value="TreeGrafter"/>
</dbReference>
<keyword evidence="9" id="KW-0472">Membrane</keyword>
<feature type="domain" description="Autophagy protein ATG17-like" evidence="12">
    <location>
        <begin position="178"/>
        <end position="508"/>
    </location>
</feature>
<evidence type="ECO:0000313" key="14">
    <source>
        <dbReference type="RefSeq" id="XP_033769806.1"/>
    </source>
</evidence>
<dbReference type="GO" id="GO:0061709">
    <property type="term" value="P:reticulophagy"/>
    <property type="evidence" value="ECO:0007669"/>
    <property type="project" value="TreeGrafter"/>
</dbReference>
<reference evidence="14" key="3">
    <citation type="submission" date="2025-07" db="EMBL/GenBank/DDBJ databases">
        <authorList>
            <consortium name="NCBI Genome Project"/>
        </authorList>
    </citation>
    <scope>NUCLEOTIDE SEQUENCE</scope>
    <source>
        <strain evidence="14">CBS432</strain>
    </source>
</reference>
<dbReference type="OrthoDB" id="447953at2759"/>
<name>A0A8B8V1F9_SACPA</name>
<keyword evidence="5 9" id="KW-0926">Vacuole</keyword>
<dbReference type="RefSeq" id="XP_033769806.1">
    <property type="nucleotide sequence ID" value="XM_033913915.1"/>
</dbReference>
<dbReference type="GO" id="GO:1990316">
    <property type="term" value="C:Atg1/ULK1 kinase complex"/>
    <property type="evidence" value="ECO:0007669"/>
    <property type="project" value="TreeGrafter"/>
</dbReference>
<dbReference type="InterPro" id="IPR019460">
    <property type="entry name" value="Atg11_C"/>
</dbReference>
<organism evidence="14">
    <name type="scientific">Saccharomyces paradoxus</name>
    <name type="common">Yeast</name>
    <name type="synonym">Saccharomyces douglasii</name>
    <dbReference type="NCBI Taxonomy" id="27291"/>
    <lineage>
        <taxon>Eukaryota</taxon>
        <taxon>Fungi</taxon>
        <taxon>Dikarya</taxon>
        <taxon>Ascomycota</taxon>
        <taxon>Saccharomycotina</taxon>
        <taxon>Saccharomycetes</taxon>
        <taxon>Saccharomycetales</taxon>
        <taxon>Saccharomycetaceae</taxon>
        <taxon>Saccharomyces</taxon>
    </lineage>
</organism>
<dbReference type="Pfam" id="PF04108">
    <property type="entry name" value="ATG17_like"/>
    <property type="match status" value="1"/>
</dbReference>
<gene>
    <name evidence="14" type="primary">ATG11</name>
    <name evidence="14" type="ORF">SPAR_P03090</name>
</gene>
<feature type="compositionally biased region" description="Basic and acidic residues" evidence="11">
    <location>
        <begin position="848"/>
        <end position="863"/>
    </location>
</feature>
<dbReference type="GeneID" id="54634251"/>
<evidence type="ECO:0000256" key="2">
    <source>
        <dbReference type="ARBA" id="ARBA00009729"/>
    </source>
</evidence>
<evidence type="ECO:0000259" key="13">
    <source>
        <dbReference type="Pfam" id="PF10377"/>
    </source>
</evidence>
<reference evidence="14" key="4">
    <citation type="submission" date="2025-08" db="UniProtKB">
        <authorList>
            <consortium name="RefSeq"/>
        </authorList>
    </citation>
    <scope>IDENTIFICATION</scope>
    <source>
        <strain evidence="14">CBS432</strain>
    </source>
</reference>
<dbReference type="GO" id="GO:0019901">
    <property type="term" value="F:protein kinase binding"/>
    <property type="evidence" value="ECO:0007669"/>
    <property type="project" value="TreeGrafter"/>
</dbReference>
<accession>A0A8B8V1F9</accession>
<comment type="similarity">
    <text evidence="2 9">Belongs to the ATG11 family.</text>
</comment>
<dbReference type="GO" id="GO:0034045">
    <property type="term" value="C:phagophore assembly site membrane"/>
    <property type="evidence" value="ECO:0007669"/>
    <property type="project" value="UniProtKB-SubCell"/>
</dbReference>
<evidence type="ECO:0000256" key="10">
    <source>
        <dbReference type="SAM" id="Coils"/>
    </source>
</evidence>
<dbReference type="GO" id="GO:0015031">
    <property type="term" value="P:protein transport"/>
    <property type="evidence" value="ECO:0007669"/>
    <property type="project" value="UniProtKB-KW"/>
</dbReference>
<evidence type="ECO:0000256" key="6">
    <source>
        <dbReference type="ARBA" id="ARBA00022927"/>
    </source>
</evidence>
<dbReference type="VEuPathDB" id="FungiDB:SPAR_P03090"/>
<feature type="domain" description="Autophagy-related protein 11 C-terminal" evidence="13">
    <location>
        <begin position="993"/>
        <end position="1170"/>
    </location>
</feature>
<keyword evidence="8 10" id="KW-0175">Coiled coil</keyword>
<reference evidence="14" key="1">
    <citation type="journal article" date="2017" name="Nat. Genet.">
        <title>Contrasting evolutionary genome dynamics between domesticated and wild yeasts.</title>
        <authorList>
            <person name="Yue J.X."/>
            <person name="Li J."/>
            <person name="Aigrain L."/>
            <person name="Hallin J."/>
            <person name="Persson K."/>
            <person name="Oliver K."/>
            <person name="Bergstrom A."/>
            <person name="Coupland P."/>
            <person name="Warringer J."/>
            <person name="Lagomarsino M.C."/>
            <person name="Fischer G."/>
            <person name="Durbin R."/>
            <person name="Liti G."/>
        </authorList>
    </citation>
    <scope>NUCLEOTIDE SEQUENCE</scope>
    <source>
        <strain evidence="14">CBS432</strain>
    </source>
</reference>
<dbReference type="GO" id="GO:1903599">
    <property type="term" value="P:positive regulation of autophagy of mitochondrion"/>
    <property type="evidence" value="ECO:0007669"/>
    <property type="project" value="UniProtKB-UniRule"/>
</dbReference>
<evidence type="ECO:0000256" key="4">
    <source>
        <dbReference type="ARBA" id="ARBA00022448"/>
    </source>
</evidence>
<comment type="subunit">
    <text evidence="9">Homodimer.</text>
</comment>
<evidence type="ECO:0000256" key="7">
    <source>
        <dbReference type="ARBA" id="ARBA00023006"/>
    </source>
</evidence>